<sequence>MRFVLVLVLLIASLLANGDVVAETRVPDLQSLLRSPSSTQYETHAPKSLRRSYDEERALPVPVPSVSLFTNWVKSMGLKVTNSARARYWLWRKQSVESVFKQLKLDGGLDKILANRKFYAWATYVSLYNKKNPSKEVSMAGILTNTYGDLKLSGMLEVALNQRKQWKMAAVLARQQRENWQAAGKSADDIFVLLKLEQAGDKLFVTPQLNTWYNYVTMLKKDDASATIASVLTAHYGDEAIAKIFREANPRVKRMRFVKVWLETAWAKNRPQKTLSPEEYFKVLKLDDGVDKLLANPKLETWLSYVGKFNAKHPGQETTVIQTLTKFYDDVDLVKALEAAKKVPQTENIATDLQTTLFSTWIRNKISPDNAFKMLKLNADVDTLLTNPNLIIWITYLGQFNAANTGHGTTMIKTFTRFYGDEKLAKMLEAARHVPNTEKVATQFQTAQFIQWMRDGKKQNVIWKMLNMEKATWTKNRTRRFGTGTRTSTRPTNTSILVVSRFKCAFRFYDRNTSIRTRPRSKFYLLLALISRTVRAVSLAKLFYLKHILLN</sequence>
<reference evidence="2 3" key="1">
    <citation type="submission" date="2015-11" db="EMBL/GenBank/DDBJ databases">
        <title>Genomes and virulence difference between two physiological races of Phytophthora nicotianae.</title>
        <authorList>
            <person name="Liu H."/>
            <person name="Ma X."/>
            <person name="Yu H."/>
            <person name="Fang D."/>
            <person name="Li Y."/>
            <person name="Wang X."/>
            <person name="Wang W."/>
            <person name="Dong Y."/>
            <person name="Xiao B."/>
        </authorList>
    </citation>
    <scope>NUCLEOTIDE SEQUENCE [LARGE SCALE GENOMIC DNA]</scope>
    <source>
        <strain evidence="3">race 1</strain>
    </source>
</reference>
<evidence type="ECO:0000313" key="2">
    <source>
        <dbReference type="EMBL" id="KUF94377.1"/>
    </source>
</evidence>
<accession>A0A0W8DDB8</accession>
<comment type="caution">
    <text evidence="2">The sequence shown here is derived from an EMBL/GenBank/DDBJ whole genome shotgun (WGS) entry which is preliminary data.</text>
</comment>
<feature type="chain" id="PRO_5006941533" evidence="1">
    <location>
        <begin position="19"/>
        <end position="551"/>
    </location>
</feature>
<keyword evidence="1" id="KW-0732">Signal</keyword>
<proteinExistence type="predicted"/>
<evidence type="ECO:0000313" key="3">
    <source>
        <dbReference type="Proteomes" id="UP000054636"/>
    </source>
</evidence>
<name>A0A0W8DDB8_PHYNI</name>
<protein>
    <submittedName>
        <fullName evidence="2">Uncharacterized protein</fullName>
    </submittedName>
</protein>
<dbReference type="Proteomes" id="UP000054636">
    <property type="component" value="Unassembled WGS sequence"/>
</dbReference>
<feature type="signal peptide" evidence="1">
    <location>
        <begin position="1"/>
        <end position="18"/>
    </location>
</feature>
<evidence type="ECO:0000256" key="1">
    <source>
        <dbReference type="SAM" id="SignalP"/>
    </source>
</evidence>
<dbReference type="AlphaFoldDB" id="A0A0W8DDB8"/>
<dbReference type="EMBL" id="LNFP01000301">
    <property type="protein sequence ID" value="KUF94377.1"/>
    <property type="molecule type" value="Genomic_DNA"/>
</dbReference>
<gene>
    <name evidence="2" type="ORF">AM588_10009834</name>
</gene>
<organism evidence="2 3">
    <name type="scientific">Phytophthora nicotianae</name>
    <name type="common">Potato buckeye rot agent</name>
    <name type="synonym">Phytophthora parasitica</name>
    <dbReference type="NCBI Taxonomy" id="4792"/>
    <lineage>
        <taxon>Eukaryota</taxon>
        <taxon>Sar</taxon>
        <taxon>Stramenopiles</taxon>
        <taxon>Oomycota</taxon>
        <taxon>Peronosporomycetes</taxon>
        <taxon>Peronosporales</taxon>
        <taxon>Peronosporaceae</taxon>
        <taxon>Phytophthora</taxon>
    </lineage>
</organism>